<evidence type="ECO:0000256" key="4">
    <source>
        <dbReference type="ARBA" id="ARBA00022723"/>
    </source>
</evidence>
<evidence type="ECO:0000256" key="1">
    <source>
        <dbReference type="ARBA" id="ARBA00001947"/>
    </source>
</evidence>
<dbReference type="SUPFAM" id="SSF63411">
    <property type="entry name" value="LuxS/MPP-like metallohydrolase"/>
    <property type="match status" value="2"/>
</dbReference>
<evidence type="ECO:0008006" key="13">
    <source>
        <dbReference type="Google" id="ProtNLM"/>
    </source>
</evidence>
<dbReference type="GO" id="GO:0004222">
    <property type="term" value="F:metalloendopeptidase activity"/>
    <property type="evidence" value="ECO:0007669"/>
    <property type="project" value="InterPro"/>
</dbReference>
<comment type="similarity">
    <text evidence="9">Belongs to the peptidase M16 family.</text>
</comment>
<dbReference type="Pfam" id="PF00675">
    <property type="entry name" value="Peptidase_M16"/>
    <property type="match status" value="1"/>
</dbReference>
<dbReference type="GO" id="GO:0006508">
    <property type="term" value="P:proteolysis"/>
    <property type="evidence" value="ECO:0007669"/>
    <property type="project" value="UniProtKB-KW"/>
</dbReference>
<accession>A0A7S1N516</accession>
<dbReference type="InterPro" id="IPR011249">
    <property type="entry name" value="Metalloenz_LuxS/M16"/>
</dbReference>
<dbReference type="Pfam" id="PF05193">
    <property type="entry name" value="Peptidase_M16_C"/>
    <property type="match status" value="1"/>
</dbReference>
<dbReference type="PROSITE" id="PS00143">
    <property type="entry name" value="INSULINASE"/>
    <property type="match status" value="1"/>
</dbReference>
<dbReference type="InterPro" id="IPR001431">
    <property type="entry name" value="Pept_M16_Zn_BS"/>
</dbReference>
<dbReference type="FunFam" id="3.30.830.10:FF:000008">
    <property type="entry name" value="Mitochondrial-processing peptidase subunit beta"/>
    <property type="match status" value="1"/>
</dbReference>
<dbReference type="PANTHER" id="PTHR11851">
    <property type="entry name" value="METALLOPROTEASE"/>
    <property type="match status" value="1"/>
</dbReference>
<evidence type="ECO:0000259" key="10">
    <source>
        <dbReference type="Pfam" id="PF00675"/>
    </source>
</evidence>
<sequence length="476" mass="52751">MSAAPPLSSILRHSKPVFKQSLKTVSPVLQSSLGNGFRVSTQAKAGDTCTVGVWIDAGSRWENETNNGVAHFLEHMNFKGTSKRSKRDIEYGMEKMGAHLNAYTSREQTCYYVKCFKKDVPWAVDLLSDVLLNSERSEANIEAERRTILQEKEDVESKIDEVLMDHLHAAAFEGSGLGLSILGSEENIQSINKSMIDNFVATHYTGPRMVLVGSGGVEHDQLCDLAAKHFGGLSSDLNKPNTFTRYLGGDKRESNQHLPVSHMAVAFQTPGVGHPDANKLRLLEQLLGSYSRDKGEAAYSCFSRAIVMDFYDPNVGAFRIPTPPSHNPVHSLQAFWAPYADVGLLGFYSIAEPGKSYGHDYESICGYGMREMVRITQVISDEEFERAKNQLKLQTMLQLDGTTATADHIGRQVVSHGYSQPLGAFFEELDAITKDDLVAVAHEYIYDKDPVVSAIGNLDNIPEYDVMRRLTFKVSL</sequence>
<dbReference type="GO" id="GO:0005739">
    <property type="term" value="C:mitochondrion"/>
    <property type="evidence" value="ECO:0007669"/>
    <property type="project" value="UniProtKB-SubCell"/>
</dbReference>
<dbReference type="EMBL" id="HBGA01024622">
    <property type="protein sequence ID" value="CAD8998080.1"/>
    <property type="molecule type" value="Transcribed_RNA"/>
</dbReference>
<keyword evidence="7" id="KW-0482">Metalloprotease</keyword>
<dbReference type="PANTHER" id="PTHR11851:SF149">
    <property type="entry name" value="GH01077P"/>
    <property type="match status" value="1"/>
</dbReference>
<dbReference type="Gene3D" id="3.30.830.10">
    <property type="entry name" value="Metalloenzyme, LuxS/M16 peptidase-like"/>
    <property type="match status" value="2"/>
</dbReference>
<organism evidence="12">
    <name type="scientific">Eutreptiella gymnastica</name>
    <dbReference type="NCBI Taxonomy" id="73025"/>
    <lineage>
        <taxon>Eukaryota</taxon>
        <taxon>Discoba</taxon>
        <taxon>Euglenozoa</taxon>
        <taxon>Euglenida</taxon>
        <taxon>Spirocuta</taxon>
        <taxon>Euglenophyceae</taxon>
        <taxon>Eutreptiales</taxon>
        <taxon>Eutreptiaceae</taxon>
        <taxon>Eutreptiella</taxon>
    </lineage>
</organism>
<feature type="domain" description="Peptidase M16 N-terminal" evidence="10">
    <location>
        <begin position="40"/>
        <end position="183"/>
    </location>
</feature>
<name>A0A7S1N516_9EUGL</name>
<evidence type="ECO:0000256" key="3">
    <source>
        <dbReference type="ARBA" id="ARBA00022670"/>
    </source>
</evidence>
<proteinExistence type="inferred from homology"/>
<dbReference type="GO" id="GO:0046872">
    <property type="term" value="F:metal ion binding"/>
    <property type="evidence" value="ECO:0007669"/>
    <property type="project" value="UniProtKB-KW"/>
</dbReference>
<evidence type="ECO:0000256" key="6">
    <source>
        <dbReference type="ARBA" id="ARBA00022833"/>
    </source>
</evidence>
<reference evidence="12" key="1">
    <citation type="submission" date="2021-01" db="EMBL/GenBank/DDBJ databases">
        <authorList>
            <person name="Corre E."/>
            <person name="Pelletier E."/>
            <person name="Niang G."/>
            <person name="Scheremetjew M."/>
            <person name="Finn R."/>
            <person name="Kale V."/>
            <person name="Holt S."/>
            <person name="Cochrane G."/>
            <person name="Meng A."/>
            <person name="Brown T."/>
            <person name="Cohen L."/>
        </authorList>
    </citation>
    <scope>NUCLEOTIDE SEQUENCE</scope>
    <source>
        <strain evidence="12">NIES-381</strain>
    </source>
</reference>
<evidence type="ECO:0000259" key="11">
    <source>
        <dbReference type="Pfam" id="PF05193"/>
    </source>
</evidence>
<comment type="cofactor">
    <cofactor evidence="1">
        <name>Zn(2+)</name>
        <dbReference type="ChEBI" id="CHEBI:29105"/>
    </cofactor>
</comment>
<protein>
    <recommendedName>
        <fullName evidence="13">Mitochondrial-processing peptidase subunit beta</fullName>
    </recommendedName>
</protein>
<keyword evidence="5" id="KW-0378">Hydrolase</keyword>
<keyword evidence="8" id="KW-0496">Mitochondrion</keyword>
<evidence type="ECO:0000256" key="2">
    <source>
        <dbReference type="ARBA" id="ARBA00004173"/>
    </source>
</evidence>
<evidence type="ECO:0000313" key="12">
    <source>
        <dbReference type="EMBL" id="CAD8998080.1"/>
    </source>
</evidence>
<evidence type="ECO:0000256" key="8">
    <source>
        <dbReference type="ARBA" id="ARBA00023128"/>
    </source>
</evidence>
<feature type="domain" description="Peptidase M16 C-terminal" evidence="11">
    <location>
        <begin position="191"/>
        <end position="391"/>
    </location>
</feature>
<gene>
    <name evidence="12" type="ORF">EGYM00392_LOCUS9150</name>
</gene>
<evidence type="ECO:0000256" key="9">
    <source>
        <dbReference type="RuleBase" id="RU004447"/>
    </source>
</evidence>
<keyword evidence="3" id="KW-0645">Protease</keyword>
<dbReference type="AlphaFoldDB" id="A0A7S1N516"/>
<dbReference type="InterPro" id="IPR050361">
    <property type="entry name" value="MPP/UQCRC_Complex"/>
</dbReference>
<evidence type="ECO:0000256" key="7">
    <source>
        <dbReference type="ARBA" id="ARBA00023049"/>
    </source>
</evidence>
<evidence type="ECO:0000256" key="5">
    <source>
        <dbReference type="ARBA" id="ARBA00022801"/>
    </source>
</evidence>
<keyword evidence="4" id="KW-0479">Metal-binding</keyword>
<dbReference type="InterPro" id="IPR011765">
    <property type="entry name" value="Pept_M16_N"/>
</dbReference>
<comment type="subcellular location">
    <subcellularLocation>
        <location evidence="2">Mitochondrion</location>
    </subcellularLocation>
</comment>
<keyword evidence="6" id="KW-0862">Zinc</keyword>
<dbReference type="InterPro" id="IPR007863">
    <property type="entry name" value="Peptidase_M16_C"/>
</dbReference>